<dbReference type="GO" id="GO:0008732">
    <property type="term" value="F:L-allo-threonine aldolase activity"/>
    <property type="evidence" value="ECO:0007669"/>
    <property type="project" value="TreeGrafter"/>
</dbReference>
<feature type="domain" description="Tyrosinase copper-binding" evidence="10">
    <location>
        <begin position="612"/>
        <end position="623"/>
    </location>
</feature>
<feature type="region of interest" description="Disordered" evidence="8">
    <location>
        <begin position="725"/>
        <end position="753"/>
    </location>
</feature>
<dbReference type="Gene3D" id="3.40.640.10">
    <property type="entry name" value="Type I PLP-dependent aspartate aminotransferase-like (Major domain)"/>
    <property type="match status" value="1"/>
</dbReference>
<dbReference type="GO" id="GO:0006545">
    <property type="term" value="P:glycine biosynthetic process"/>
    <property type="evidence" value="ECO:0007669"/>
    <property type="project" value="TreeGrafter"/>
</dbReference>
<evidence type="ECO:0000256" key="6">
    <source>
        <dbReference type="ARBA" id="ARBA00023033"/>
    </source>
</evidence>
<dbReference type="NCBIfam" id="NF041359">
    <property type="entry name" value="GntG_guanitoxin"/>
    <property type="match status" value="1"/>
</dbReference>
<evidence type="ECO:0000259" key="10">
    <source>
        <dbReference type="PROSITE" id="PS00498"/>
    </source>
</evidence>
<dbReference type="EMBL" id="CP058936">
    <property type="protein sequence ID" value="QLI71744.1"/>
    <property type="molecule type" value="Genomic_DNA"/>
</dbReference>
<dbReference type="InterPro" id="IPR041640">
    <property type="entry name" value="Tyrosinase_C"/>
</dbReference>
<keyword evidence="5" id="KW-0560">Oxidoreductase</keyword>
<organism evidence="11 12">
    <name type="scientific">Metarhizium brunneum</name>
    <dbReference type="NCBI Taxonomy" id="500148"/>
    <lineage>
        <taxon>Eukaryota</taxon>
        <taxon>Fungi</taxon>
        <taxon>Dikarya</taxon>
        <taxon>Ascomycota</taxon>
        <taxon>Pezizomycotina</taxon>
        <taxon>Sordariomycetes</taxon>
        <taxon>Hypocreomycetidae</taxon>
        <taxon>Hypocreales</taxon>
        <taxon>Clavicipitaceae</taxon>
        <taxon>Metarhizium</taxon>
    </lineage>
</organism>
<keyword evidence="12" id="KW-1185">Reference proteome</keyword>
<dbReference type="FunFam" id="3.40.640.10:FF:000030">
    <property type="entry name" value="Low-specificity L-threonine aldolase"/>
    <property type="match status" value="1"/>
</dbReference>
<dbReference type="GO" id="GO:0006567">
    <property type="term" value="P:L-threonine catabolic process"/>
    <property type="evidence" value="ECO:0007669"/>
    <property type="project" value="TreeGrafter"/>
</dbReference>
<dbReference type="InterPro" id="IPR015422">
    <property type="entry name" value="PyrdxlP-dep_Trfase_small"/>
</dbReference>
<keyword evidence="6" id="KW-0503">Monooxygenase</keyword>
<dbReference type="PROSITE" id="PS00497">
    <property type="entry name" value="TYROSINASE_1"/>
    <property type="match status" value="1"/>
</dbReference>
<dbReference type="InterPro" id="IPR023603">
    <property type="entry name" value="Low_specificity_L-TA-like"/>
</dbReference>
<dbReference type="InterPro" id="IPR015421">
    <property type="entry name" value="PyrdxlP-dep_Trfase_major"/>
</dbReference>
<dbReference type="CDD" id="cd06502">
    <property type="entry name" value="TA_like"/>
    <property type="match status" value="1"/>
</dbReference>
<dbReference type="Gene3D" id="1.10.1280.10">
    <property type="entry name" value="Di-copper center containing domain from catechol oxidase"/>
    <property type="match status" value="1"/>
</dbReference>
<gene>
    <name evidence="11" type="primary">vrtJ_1</name>
    <name evidence="11" type="ORF">G6M90_00g085530</name>
</gene>
<keyword evidence="4" id="KW-0663">Pyridoxal phosphate</keyword>
<dbReference type="SUPFAM" id="SSF53383">
    <property type="entry name" value="PLP-dependent transferases"/>
    <property type="match status" value="1"/>
</dbReference>
<reference evidence="11 12" key="1">
    <citation type="submission" date="2020-07" db="EMBL/GenBank/DDBJ databases">
        <title>Telomere length de novo assembly of all 7 chromosomes of the fungus, Metarhizium brunneum, using a novel assembly pipeline.</title>
        <authorList>
            <person name="Saud z."/>
            <person name="Kortsinoglou A."/>
            <person name="Kouvelis V.N."/>
            <person name="Butt T.M."/>
        </authorList>
    </citation>
    <scope>NUCLEOTIDE SEQUENCE [LARGE SCALE GENOMIC DNA]</scope>
    <source>
        <strain evidence="11 12">4556</strain>
    </source>
</reference>
<dbReference type="InterPro" id="IPR001597">
    <property type="entry name" value="ArAA_b-elim_lyase/Thr_aldolase"/>
</dbReference>
<evidence type="ECO:0000256" key="2">
    <source>
        <dbReference type="ARBA" id="ARBA00001973"/>
    </source>
</evidence>
<evidence type="ECO:0000256" key="4">
    <source>
        <dbReference type="ARBA" id="ARBA00022898"/>
    </source>
</evidence>
<name>A0A7D5Z204_9HYPO</name>
<dbReference type="Proteomes" id="UP000510686">
    <property type="component" value="Chromosome 5"/>
</dbReference>
<dbReference type="PANTHER" id="PTHR48097:SF9">
    <property type="entry name" value="L-THREONINE ALDOLASE"/>
    <property type="match status" value="1"/>
</dbReference>
<dbReference type="InterPro" id="IPR015424">
    <property type="entry name" value="PyrdxlP-dep_Trfase"/>
</dbReference>
<dbReference type="Pfam" id="PF01212">
    <property type="entry name" value="Beta_elim_lyase"/>
    <property type="match status" value="1"/>
</dbReference>
<dbReference type="InterPro" id="IPR002227">
    <property type="entry name" value="Tyrosinase_Cu-bd"/>
</dbReference>
<proteinExistence type="inferred from homology"/>
<evidence type="ECO:0000256" key="8">
    <source>
        <dbReference type="SAM" id="MobiDB-lite"/>
    </source>
</evidence>
<keyword evidence="7" id="KW-0456">Lyase</keyword>
<comment type="cofactor">
    <cofactor evidence="1">
        <name>pyridoxal 5'-phosphate</name>
        <dbReference type="ChEBI" id="CHEBI:597326"/>
    </cofactor>
</comment>
<accession>A0A7D5Z204</accession>
<comment type="similarity">
    <text evidence="3">Belongs to the threonine aldolase family.</text>
</comment>
<evidence type="ECO:0000313" key="12">
    <source>
        <dbReference type="Proteomes" id="UP000510686"/>
    </source>
</evidence>
<evidence type="ECO:0000259" key="9">
    <source>
        <dbReference type="PROSITE" id="PS00497"/>
    </source>
</evidence>
<evidence type="ECO:0000256" key="1">
    <source>
        <dbReference type="ARBA" id="ARBA00001933"/>
    </source>
</evidence>
<comment type="cofactor">
    <cofactor evidence="2">
        <name>Cu(2+)</name>
        <dbReference type="ChEBI" id="CHEBI:29036"/>
    </cofactor>
</comment>
<protein>
    <submittedName>
        <fullName evidence="11">Aldolase vrtJ</fullName>
    </submittedName>
</protein>
<dbReference type="Gene3D" id="3.90.1150.10">
    <property type="entry name" value="Aspartate Aminotransferase, domain 1"/>
    <property type="match status" value="1"/>
</dbReference>
<evidence type="ECO:0000313" key="11">
    <source>
        <dbReference type="EMBL" id="QLI71744.1"/>
    </source>
</evidence>
<evidence type="ECO:0000256" key="5">
    <source>
        <dbReference type="ARBA" id="ARBA00023002"/>
    </source>
</evidence>
<dbReference type="GeneID" id="26246100"/>
<dbReference type="Gene3D" id="2.60.310.20">
    <property type="match status" value="1"/>
</dbReference>
<dbReference type="SUPFAM" id="SSF48056">
    <property type="entry name" value="Di-copper centre-containing domain"/>
    <property type="match status" value="1"/>
</dbReference>
<dbReference type="OrthoDB" id="6132182at2759"/>
<sequence>MSNSNTMPGFKGEHNAWIGAKGPAAFDLRSDVMTTPTPSMLAAIQSCTLRDDVFREDKTTMELEAHVAALSGKEAGLFVLSGTMGNQLALRSLLAQPPYSVLCDHRSHIIQYEAGGVSTLTGATVMAVVPKNGVHLTLEDIKKNVVLSDDVHACPTRVISLENTLNGMIMPLSEVKRISDFARQHGIKMHCDGARLWEAVAAGAGSLPEFCAHFDTISLCFSKGLGAPVGSLLVGSQETLKHSRWVRKSIGGGMRQPGFITACARVAVDETFGKKADGSDGWLKASHDMAKKVEALWSGMGGKLVHPVHTNMCWIDLDSAKCSDDRFIELSRTAGLTVSGGRLVTHYQIAQNGDDILRKLGDVFQKVFAEPEEVSSGAGVKSIHGVPFTTWNGVEPLPGTDQSGYCTHSSVLFPMWHRPYLALFEQQMHKMVNAIAFMFTNATERRLYQRAASTFRTPYWDWSLPAPSGETHLPDVFWSPIILQYGPNGLQNIRNPLYSYEFHPLDKEAMIWNPLKQWNETKRAPNTTLSLTSPPSNNEEVNKALLSKLPELQQRLYILFSSYHEFNSFSNKAWAVSQGLSALDSIESVHDVIHMYGGSKGHLTYVPLSSFDPLFFLHHTMTDRLITMWQILNPSSWITPMSAGETSFTALKGTMQSSESALTPFFATDDGKFWNSDMARTTIAFGYSYADTMAKTGYNEDLREALVKKINIWYGSSSPVGLMENKAGSRWSSPETKKPANAGHGRSSFRPNIKYDAEDPHASSIFKGNHYTEWVANVEVNVEALDGSFVVHFFFGLPPQDEDNWHLAPNLAGTVAIFAMNRMTGSESKISGAIPLTSAIIKMVAAGEVNDLTPQEVQPFLTDVLYFAVQSSNNSQVDPRQVDGLNILVASSNVKIPRTQSELPEWGSSVTRLRLWPLNSPN</sequence>
<evidence type="ECO:0000256" key="3">
    <source>
        <dbReference type="ARBA" id="ARBA00006966"/>
    </source>
</evidence>
<dbReference type="RefSeq" id="XP_014541111.2">
    <property type="nucleotide sequence ID" value="XM_014685625.2"/>
</dbReference>
<dbReference type="GO" id="GO:0005829">
    <property type="term" value="C:cytosol"/>
    <property type="evidence" value="ECO:0007669"/>
    <property type="project" value="TreeGrafter"/>
</dbReference>
<dbReference type="PANTHER" id="PTHR48097">
    <property type="entry name" value="L-THREONINE ALDOLASE-RELATED"/>
    <property type="match status" value="1"/>
</dbReference>
<dbReference type="GO" id="GO:0004497">
    <property type="term" value="F:monooxygenase activity"/>
    <property type="evidence" value="ECO:0007669"/>
    <property type="project" value="UniProtKB-KW"/>
</dbReference>
<dbReference type="Pfam" id="PF18132">
    <property type="entry name" value="Tyrosinase_C"/>
    <property type="match status" value="1"/>
</dbReference>
<feature type="domain" description="Tyrosinase copper-binding" evidence="9">
    <location>
        <begin position="408"/>
        <end position="425"/>
    </location>
</feature>
<dbReference type="PRINTS" id="PR00092">
    <property type="entry name" value="TYROSINASE"/>
</dbReference>
<dbReference type="PROSITE" id="PS00498">
    <property type="entry name" value="TYROSINASE_2"/>
    <property type="match status" value="1"/>
</dbReference>
<dbReference type="AlphaFoldDB" id="A0A7D5Z204"/>
<dbReference type="Pfam" id="PF00264">
    <property type="entry name" value="Tyrosinase"/>
    <property type="match status" value="1"/>
</dbReference>
<dbReference type="InterPro" id="IPR008922">
    <property type="entry name" value="Di-copper_centre_dom_sf"/>
</dbReference>
<evidence type="ECO:0000256" key="7">
    <source>
        <dbReference type="ARBA" id="ARBA00023239"/>
    </source>
</evidence>
<dbReference type="KEGG" id="mbrn:26246100"/>